<keyword evidence="6" id="KW-0812">Transmembrane</keyword>
<gene>
    <name evidence="8" type="ORF">POTOM_007566</name>
</gene>
<dbReference type="Pfam" id="PF03479">
    <property type="entry name" value="PCC"/>
    <property type="match status" value="1"/>
</dbReference>
<evidence type="ECO:0000256" key="5">
    <source>
        <dbReference type="SAM" id="MobiDB-lite"/>
    </source>
</evidence>
<dbReference type="CDD" id="cd11378">
    <property type="entry name" value="DUF296"/>
    <property type="match status" value="1"/>
</dbReference>
<feature type="compositionally biased region" description="Low complexity" evidence="5">
    <location>
        <begin position="143"/>
        <end position="152"/>
    </location>
</feature>
<dbReference type="PANTHER" id="PTHR46445">
    <property type="entry name" value="RNA POLYMERASE II DEGRADATION FACTOR-LIKE PROTEIN (DUF1296)"/>
    <property type="match status" value="1"/>
</dbReference>
<reference evidence="8" key="1">
    <citation type="journal article" date="2020" name="bioRxiv">
        <title>Hybrid origin of Populus tomentosa Carr. identified through genome sequencing and phylogenomic analysis.</title>
        <authorList>
            <person name="An X."/>
            <person name="Gao K."/>
            <person name="Chen Z."/>
            <person name="Li J."/>
            <person name="Yang X."/>
            <person name="Yang X."/>
            <person name="Zhou J."/>
            <person name="Guo T."/>
            <person name="Zhao T."/>
            <person name="Huang S."/>
            <person name="Miao D."/>
            <person name="Khan W.U."/>
            <person name="Rao P."/>
            <person name="Ye M."/>
            <person name="Lei B."/>
            <person name="Liao W."/>
            <person name="Wang J."/>
            <person name="Ji L."/>
            <person name="Li Y."/>
            <person name="Guo B."/>
            <person name="Mustafa N.S."/>
            <person name="Li S."/>
            <person name="Yun Q."/>
            <person name="Keller S.R."/>
            <person name="Mao J."/>
            <person name="Zhang R."/>
            <person name="Strauss S.H."/>
        </authorList>
    </citation>
    <scope>NUCLEOTIDE SEQUENCE</scope>
    <source>
        <strain evidence="8">GM15</strain>
        <tissue evidence="8">Leaf</tissue>
    </source>
</reference>
<evidence type="ECO:0000256" key="2">
    <source>
        <dbReference type="ARBA" id="ARBA00023125"/>
    </source>
</evidence>
<dbReference type="PANTHER" id="PTHR46445:SF7">
    <property type="entry name" value="GBF-INTERACTING PROTEIN 1 N-TERMINAL DOMAIN-CONTAINING PROTEIN"/>
    <property type="match status" value="1"/>
</dbReference>
<organism evidence="8 9">
    <name type="scientific">Populus tomentosa</name>
    <name type="common">Chinese white poplar</name>
    <dbReference type="NCBI Taxonomy" id="118781"/>
    <lineage>
        <taxon>Eukaryota</taxon>
        <taxon>Viridiplantae</taxon>
        <taxon>Streptophyta</taxon>
        <taxon>Embryophyta</taxon>
        <taxon>Tracheophyta</taxon>
        <taxon>Spermatophyta</taxon>
        <taxon>Magnoliopsida</taxon>
        <taxon>eudicotyledons</taxon>
        <taxon>Gunneridae</taxon>
        <taxon>Pentapetalae</taxon>
        <taxon>rosids</taxon>
        <taxon>fabids</taxon>
        <taxon>Malpighiales</taxon>
        <taxon>Salicaceae</taxon>
        <taxon>Saliceae</taxon>
        <taxon>Populus</taxon>
    </lineage>
</organism>
<dbReference type="InterPro" id="IPR009719">
    <property type="entry name" value="GIP1_N"/>
</dbReference>
<feature type="domain" description="PPC" evidence="7">
    <location>
        <begin position="950"/>
        <end position="1088"/>
    </location>
</feature>
<dbReference type="OrthoDB" id="762072at2759"/>
<dbReference type="EMBL" id="JAAWWB010000003">
    <property type="protein sequence ID" value="KAG6785975.1"/>
    <property type="molecule type" value="Genomic_DNA"/>
</dbReference>
<evidence type="ECO:0000313" key="8">
    <source>
        <dbReference type="EMBL" id="KAG6785975.1"/>
    </source>
</evidence>
<feature type="compositionally biased region" description="Polar residues" evidence="5">
    <location>
        <begin position="78"/>
        <end position="87"/>
    </location>
</feature>
<dbReference type="AlphaFoldDB" id="A0A8X8DBQ4"/>
<proteinExistence type="predicted"/>
<feature type="region of interest" description="Disordered" evidence="5">
    <location>
        <begin position="910"/>
        <end position="943"/>
    </location>
</feature>
<keyword evidence="6" id="KW-0472">Membrane</keyword>
<dbReference type="GO" id="GO:0003677">
    <property type="term" value="F:DNA binding"/>
    <property type="evidence" value="ECO:0007669"/>
    <property type="project" value="UniProtKB-KW"/>
</dbReference>
<comment type="caution">
    <text evidence="8">The sequence shown here is derived from an EMBL/GenBank/DDBJ whole genome shotgun (WGS) entry which is preliminary data.</text>
</comment>
<evidence type="ECO:0000256" key="1">
    <source>
        <dbReference type="ARBA" id="ARBA00023015"/>
    </source>
</evidence>
<evidence type="ECO:0000256" key="3">
    <source>
        <dbReference type="ARBA" id="ARBA00023163"/>
    </source>
</evidence>
<keyword evidence="6" id="KW-1133">Transmembrane helix</keyword>
<feature type="transmembrane region" description="Helical" evidence="6">
    <location>
        <begin position="1043"/>
        <end position="1065"/>
    </location>
</feature>
<dbReference type="Pfam" id="PF06972">
    <property type="entry name" value="GIP1_N"/>
    <property type="match status" value="1"/>
</dbReference>
<dbReference type="InterPro" id="IPR005175">
    <property type="entry name" value="PPC_dom"/>
</dbReference>
<dbReference type="FunFam" id="3.30.1330.80:FF:000004">
    <property type="entry name" value="AT-hook motif nuclear-localized protein"/>
    <property type="match status" value="1"/>
</dbReference>
<evidence type="ECO:0000256" key="4">
    <source>
        <dbReference type="ARBA" id="ARBA00023242"/>
    </source>
</evidence>
<dbReference type="PROSITE" id="PS51742">
    <property type="entry name" value="PPC"/>
    <property type="match status" value="1"/>
</dbReference>
<dbReference type="Proteomes" id="UP000886885">
    <property type="component" value="Chromosome 2A"/>
</dbReference>
<keyword evidence="9" id="KW-1185">Reference proteome</keyword>
<protein>
    <recommendedName>
        <fullName evidence="7">PPC domain-containing protein</fullName>
    </recommendedName>
</protein>
<evidence type="ECO:0000313" key="9">
    <source>
        <dbReference type="Proteomes" id="UP000886885"/>
    </source>
</evidence>
<feature type="region of interest" description="Disordered" evidence="5">
    <location>
        <begin position="141"/>
        <end position="162"/>
    </location>
</feature>
<keyword evidence="4" id="KW-0539">Nucleus</keyword>
<feature type="region of interest" description="Disordered" evidence="5">
    <location>
        <begin position="62"/>
        <end position="88"/>
    </location>
</feature>
<keyword evidence="2" id="KW-0238">DNA-binding</keyword>
<evidence type="ECO:0000259" key="7">
    <source>
        <dbReference type="PROSITE" id="PS51742"/>
    </source>
</evidence>
<evidence type="ECO:0000256" key="6">
    <source>
        <dbReference type="SAM" id="Phobius"/>
    </source>
</evidence>
<name>A0A8X8DBQ4_POPTO</name>
<sequence length="1131" mass="122419">MGSESKHEVMQIPGASKKAVQNIKEIVNKNCTDAEIYSVLCDFNMDADAAVQNLLNQDPFHQVKSKRERRKEMKETQESMARGNNNGYHGVKAGGEYNFGLVPCQISDNDLGKAAYRKENGSVAHPGPSSTLIYRVKLKNEQPSSNNDSCNPDDSRQTKATGTGDTILSSAQLSSGTQAAWSGGTTGHVSMADIVRMGRPRIKGSQNMMDTSCTPQDVVGSVYSSQYCHKSSCDSSPSPPEMHKCLQCPHPSQVPETIHESGVAASSHDEWPVFEQQAAAGGLYNFNVFNSSSTDIFSNQSYFYGDGTISNEDHQLEEVQASDRDAANKNPGSYCAESAFSCRGQENVNTVVGDSHRGDCLLKDKNYDSRSCMDDHCEGTGSGFHLRFPNCAAPLNDEVSSVAVNFQQLSLGKEEPALPPSEDNHAVVFPDYMQAFAADWSHLSFGTYKSGAYNAVSGGSIASTPVKTNLEETSAAANSSSALCKEIRHGNPEHLDEYLRDEQLRSISNTHRFTAGVGINNMHVYSQQEQMRQNIHEVSHRHTHPSSVPDSSFKKTQERDCPLNVRIHPQARNLSSLHMELQASATTMPTDMFASSIQSSRDSDYASSFLGTQSVPSRFDSTVSSTGNPAISQSEIPSRVAFSLPMSYSPTLPGANFVPQTTLPQHLSTNLHNQSIVSLEELANLTGYPAMPRNYARNPSAFQQAYQDSTVLHDSLSNMGYSHAQYKTGVSRSNLPLSDVNISGYGGLGIPANFPGAVLQAAAPTGSAGGYDIFHSQYQERNNFTTRQQSQPLSEYPQGQQQRSHDHWSLLHTHNYQQGQQLSQDYGAPFHHANAYHSQAGIRPEQPPQSLTADGFCSSFCGELKSSKLAADLTFPSVGSERIMDRSQGSEKVNNHRPSIEPILMAPKLPKAVPPVSSAPEGETIRRPRGRPAGSKNKPKPPIIVTRDSANALRAHAMEVSSGCDVCESLANFARRKQRGISVLSGSGCVTNVTLRQPTSSGAIVTLHGRFEILSLLGSVLPPPAPQGITGLTIYLAGAQGQVVGGGVVGALIASGPVVIMAASFMKATFDRLPLDDDEITAAVENQHYQNGRHHHLDISDLYGMPQNLLTNGAVTPEIYSWTPGRTMSKS</sequence>
<keyword evidence="1" id="KW-0805">Transcription regulation</keyword>
<keyword evidence="3" id="KW-0804">Transcription</keyword>
<accession>A0A8X8DBQ4</accession>